<evidence type="ECO:0000256" key="4">
    <source>
        <dbReference type="ARBA" id="ARBA00012045"/>
    </source>
</evidence>
<evidence type="ECO:0000256" key="7">
    <source>
        <dbReference type="ARBA" id="ARBA00022723"/>
    </source>
</evidence>
<dbReference type="Pfam" id="PF00730">
    <property type="entry name" value="HhH-GPD"/>
    <property type="match status" value="1"/>
</dbReference>
<dbReference type="GO" id="GO:0032357">
    <property type="term" value="F:oxidized purine DNA binding"/>
    <property type="evidence" value="ECO:0007669"/>
    <property type="project" value="TreeGrafter"/>
</dbReference>
<comment type="similarity">
    <text evidence="3 14">Belongs to the Nth/MutY family.</text>
</comment>
<keyword evidence="11" id="KW-0411">Iron-sulfur</keyword>
<dbReference type="RefSeq" id="WP_094410055.1">
    <property type="nucleotide sequence ID" value="NZ_BMJZ01000005.1"/>
</dbReference>
<dbReference type="EMBL" id="NOXS01000034">
    <property type="protein sequence ID" value="OYQ17397.1"/>
    <property type="molecule type" value="Genomic_DNA"/>
</dbReference>
<protein>
    <recommendedName>
        <fullName evidence="5 14">Adenine DNA glycosylase</fullName>
        <ecNumber evidence="4 14">3.2.2.31</ecNumber>
    </recommendedName>
</protein>
<gene>
    <name evidence="16" type="primary">mutY</name>
    <name evidence="16" type="ORF">CHR90_15690</name>
</gene>
<evidence type="ECO:0000256" key="8">
    <source>
        <dbReference type="ARBA" id="ARBA00022763"/>
    </source>
</evidence>
<dbReference type="GO" id="GO:0006298">
    <property type="term" value="P:mismatch repair"/>
    <property type="evidence" value="ECO:0007669"/>
    <property type="project" value="TreeGrafter"/>
</dbReference>
<keyword evidence="10 14" id="KW-0408">Iron</keyword>
<evidence type="ECO:0000256" key="12">
    <source>
        <dbReference type="ARBA" id="ARBA00023204"/>
    </source>
</evidence>
<dbReference type="InterPro" id="IPR029119">
    <property type="entry name" value="MutY_C"/>
</dbReference>
<dbReference type="SUPFAM" id="SSF55811">
    <property type="entry name" value="Nudix"/>
    <property type="match status" value="1"/>
</dbReference>
<dbReference type="InterPro" id="IPR044298">
    <property type="entry name" value="MIG/MutY"/>
</dbReference>
<evidence type="ECO:0000313" key="17">
    <source>
        <dbReference type="Proteomes" id="UP000216361"/>
    </source>
</evidence>
<dbReference type="GO" id="GO:0006284">
    <property type="term" value="P:base-excision repair"/>
    <property type="evidence" value="ECO:0007669"/>
    <property type="project" value="UniProtKB-UniRule"/>
</dbReference>
<dbReference type="Gene3D" id="1.10.1670.10">
    <property type="entry name" value="Helix-hairpin-Helix base-excision DNA repair enzymes (C-terminal)"/>
    <property type="match status" value="1"/>
</dbReference>
<evidence type="ECO:0000256" key="14">
    <source>
        <dbReference type="RuleBase" id="RU365096"/>
    </source>
</evidence>
<dbReference type="NCBIfam" id="TIGR01084">
    <property type="entry name" value="mutY"/>
    <property type="match status" value="1"/>
</dbReference>
<dbReference type="CDD" id="cd03431">
    <property type="entry name" value="NUDIX_DNA_Glycosylase_C-MutY"/>
    <property type="match status" value="1"/>
</dbReference>
<dbReference type="PROSITE" id="PS01155">
    <property type="entry name" value="ENDONUCLEASE_III_2"/>
    <property type="match status" value="1"/>
</dbReference>
<evidence type="ECO:0000256" key="1">
    <source>
        <dbReference type="ARBA" id="ARBA00000843"/>
    </source>
</evidence>
<evidence type="ECO:0000256" key="2">
    <source>
        <dbReference type="ARBA" id="ARBA00002933"/>
    </source>
</evidence>
<dbReference type="SMART" id="SM00478">
    <property type="entry name" value="ENDO3c"/>
    <property type="match status" value="1"/>
</dbReference>
<dbReference type="GO" id="GO:0034039">
    <property type="term" value="F:8-oxo-7,8-dihydroguanine DNA N-glycosylase activity"/>
    <property type="evidence" value="ECO:0007669"/>
    <property type="project" value="TreeGrafter"/>
</dbReference>
<dbReference type="Gene3D" id="1.10.340.30">
    <property type="entry name" value="Hypothetical protein, domain 2"/>
    <property type="match status" value="1"/>
</dbReference>
<dbReference type="Gene3D" id="3.90.79.10">
    <property type="entry name" value="Nucleoside Triphosphate Pyrophosphohydrolase"/>
    <property type="match status" value="1"/>
</dbReference>
<evidence type="ECO:0000259" key="15">
    <source>
        <dbReference type="SMART" id="SM00478"/>
    </source>
</evidence>
<dbReference type="InterPro" id="IPR005760">
    <property type="entry name" value="A/G_AdeGlyc_MutY"/>
</dbReference>
<keyword evidence="7" id="KW-0479">Metal-binding</keyword>
<dbReference type="InterPro" id="IPR003265">
    <property type="entry name" value="HhH-GPD_domain"/>
</dbReference>
<evidence type="ECO:0000313" key="16">
    <source>
        <dbReference type="EMBL" id="OYQ17397.1"/>
    </source>
</evidence>
<dbReference type="AlphaFoldDB" id="A0A255XK95"/>
<dbReference type="PROSITE" id="PS00764">
    <property type="entry name" value="ENDONUCLEASE_III_1"/>
    <property type="match status" value="1"/>
</dbReference>
<dbReference type="FunFam" id="1.10.340.30:FF:000002">
    <property type="entry name" value="Adenine DNA glycosylase"/>
    <property type="match status" value="1"/>
</dbReference>
<dbReference type="SUPFAM" id="SSF48150">
    <property type="entry name" value="DNA-glycosylase"/>
    <property type="match status" value="1"/>
</dbReference>
<dbReference type="InterPro" id="IPR004036">
    <property type="entry name" value="Endonuclease-III-like_CS2"/>
</dbReference>
<organism evidence="16 17">
    <name type="scientific">Elstera cyanobacteriorum</name>
    <dbReference type="NCBI Taxonomy" id="2022747"/>
    <lineage>
        <taxon>Bacteria</taxon>
        <taxon>Pseudomonadati</taxon>
        <taxon>Pseudomonadota</taxon>
        <taxon>Alphaproteobacteria</taxon>
        <taxon>Rhodospirillales</taxon>
        <taxon>Rhodospirillaceae</taxon>
        <taxon>Elstera</taxon>
    </lineage>
</organism>
<comment type="function">
    <text evidence="2">Adenine glycosylase active on G-A mispairs. MutY also corrects error-prone DNA synthesis past GO lesions which are due to the oxidatively damaged form of guanine: 7,8-dihydro-8-oxoguanine (8-oxo-dGTP).</text>
</comment>
<keyword evidence="17" id="KW-1185">Reference proteome</keyword>
<dbReference type="Pfam" id="PF10576">
    <property type="entry name" value="EndIII_4Fe-2S"/>
    <property type="match status" value="1"/>
</dbReference>
<accession>A0A255XK95</accession>
<evidence type="ECO:0000256" key="11">
    <source>
        <dbReference type="ARBA" id="ARBA00023014"/>
    </source>
</evidence>
<name>A0A255XK95_9PROT</name>
<evidence type="ECO:0000256" key="13">
    <source>
        <dbReference type="ARBA" id="ARBA00023295"/>
    </source>
</evidence>
<dbReference type="InterPro" id="IPR004035">
    <property type="entry name" value="Endouclease-III_FeS-bd_BS"/>
</dbReference>
<evidence type="ECO:0000256" key="9">
    <source>
        <dbReference type="ARBA" id="ARBA00022801"/>
    </source>
</evidence>
<dbReference type="GO" id="GO:0035485">
    <property type="term" value="F:adenine/guanine mispair binding"/>
    <property type="evidence" value="ECO:0007669"/>
    <property type="project" value="TreeGrafter"/>
</dbReference>
<dbReference type="GO" id="GO:0046872">
    <property type="term" value="F:metal ion binding"/>
    <property type="evidence" value="ECO:0007669"/>
    <property type="project" value="UniProtKB-UniRule"/>
</dbReference>
<dbReference type="CDD" id="cd00056">
    <property type="entry name" value="ENDO3c"/>
    <property type="match status" value="1"/>
</dbReference>
<comment type="cofactor">
    <cofactor evidence="14">
        <name>[4Fe-4S] cluster</name>
        <dbReference type="ChEBI" id="CHEBI:49883"/>
    </cofactor>
    <text evidence="14">Binds 1 [4Fe-4S] cluster.</text>
</comment>
<proteinExistence type="inferred from homology"/>
<dbReference type="Proteomes" id="UP000216361">
    <property type="component" value="Unassembled WGS sequence"/>
</dbReference>
<evidence type="ECO:0000256" key="10">
    <source>
        <dbReference type="ARBA" id="ARBA00023004"/>
    </source>
</evidence>
<dbReference type="InterPro" id="IPR023170">
    <property type="entry name" value="HhH_base_excis_C"/>
</dbReference>
<comment type="caution">
    <text evidence="16">The sequence shown here is derived from an EMBL/GenBank/DDBJ whole genome shotgun (WGS) entry which is preliminary data.</text>
</comment>
<dbReference type="EC" id="3.2.2.31" evidence="4 14"/>
<evidence type="ECO:0000256" key="6">
    <source>
        <dbReference type="ARBA" id="ARBA00022485"/>
    </source>
</evidence>
<keyword evidence="12" id="KW-0234">DNA repair</keyword>
<evidence type="ECO:0000256" key="5">
    <source>
        <dbReference type="ARBA" id="ARBA00022023"/>
    </source>
</evidence>
<dbReference type="PANTHER" id="PTHR42944:SF1">
    <property type="entry name" value="ADENINE DNA GLYCOSYLASE"/>
    <property type="match status" value="1"/>
</dbReference>
<dbReference type="OrthoDB" id="9802365at2"/>
<dbReference type="SMART" id="SM00525">
    <property type="entry name" value="FES"/>
    <property type="match status" value="1"/>
</dbReference>
<keyword evidence="13 14" id="KW-0326">Glycosidase</keyword>
<dbReference type="InterPro" id="IPR003651">
    <property type="entry name" value="Endonuclease3_FeS-loop_motif"/>
</dbReference>
<keyword evidence="8 14" id="KW-0227">DNA damage</keyword>
<dbReference type="GO" id="GO:0000701">
    <property type="term" value="F:purine-specific mismatch base pair DNA N-glycosylase activity"/>
    <property type="evidence" value="ECO:0007669"/>
    <property type="project" value="UniProtKB-EC"/>
</dbReference>
<keyword evidence="9" id="KW-0378">Hydrolase</keyword>
<sequence length="346" mass="38580">MTHPAHADLILDWYDHNRRRLPWRAEAGQVPDPYHVWLSEVMLQQTTVQTVADYYRRFLTRWPRVQDLAQAPLDDVLTEWAGLGYYARARNLHKCAAMVVARHRGSFPADEAALRLLPGIGDYTAAAISAIAFDIPAAVMDGNIERVVSRLFAVEEPLPAAKPRLKALVADLTPQQRPGDYAQAMMDLGAMVCTPRRPACGLCPVSARCVARISDDPERFPLKSPKPDKPTRYGAVFWLTRKDGAVLLRRRAEKGLLGGMMEVPGTEWLDQRPPAPLGDAPVKAEWQRLEGGVRHTFTHFHLDLSIYRAAVGLGDPKLGTWVTPDRFGEVALPTLYRKVAKAVLGR</sequence>
<keyword evidence="6" id="KW-0004">4Fe-4S</keyword>
<dbReference type="PANTHER" id="PTHR42944">
    <property type="entry name" value="ADENINE DNA GLYCOSYLASE"/>
    <property type="match status" value="1"/>
</dbReference>
<comment type="catalytic activity">
    <reaction evidence="1 14">
        <text>Hydrolyzes free adenine bases from 7,8-dihydro-8-oxoguanine:adenine mismatched double-stranded DNA, leaving an apurinic site.</text>
        <dbReference type="EC" id="3.2.2.31"/>
    </reaction>
</comment>
<reference evidence="16 17" key="1">
    <citation type="submission" date="2017-07" db="EMBL/GenBank/DDBJ databases">
        <title>Elstera cyanobacteriorum sp. nov., a novel bacterium isolated from cyanobacterial aggregates in a eutrophic lake.</title>
        <authorList>
            <person name="Cai H."/>
        </authorList>
    </citation>
    <scope>NUCLEOTIDE SEQUENCE [LARGE SCALE GENOMIC DNA]</scope>
    <source>
        <strain evidence="16 17">TH019</strain>
    </source>
</reference>
<dbReference type="Pfam" id="PF14815">
    <property type="entry name" value="NUDIX_4"/>
    <property type="match status" value="1"/>
</dbReference>
<dbReference type="InterPro" id="IPR011257">
    <property type="entry name" value="DNA_glycosylase"/>
</dbReference>
<dbReference type="InterPro" id="IPR015797">
    <property type="entry name" value="NUDIX_hydrolase-like_dom_sf"/>
</dbReference>
<feature type="domain" description="HhH-GPD" evidence="15">
    <location>
        <begin position="42"/>
        <end position="191"/>
    </location>
</feature>
<dbReference type="GO" id="GO:0051539">
    <property type="term" value="F:4 iron, 4 sulfur cluster binding"/>
    <property type="evidence" value="ECO:0007669"/>
    <property type="project" value="UniProtKB-UniRule"/>
</dbReference>
<evidence type="ECO:0000256" key="3">
    <source>
        <dbReference type="ARBA" id="ARBA00008343"/>
    </source>
</evidence>